<dbReference type="SMART" id="SM00727">
    <property type="entry name" value="STI1"/>
    <property type="match status" value="2"/>
</dbReference>
<evidence type="ECO:0000259" key="4">
    <source>
        <dbReference type="SMART" id="SM00727"/>
    </source>
</evidence>
<dbReference type="PANTHER" id="PTHR47296">
    <property type="entry name" value="PROTEIN TIC 40, CHLOROPLASTIC"/>
    <property type="match status" value="1"/>
</dbReference>
<dbReference type="Pfam" id="PF17830">
    <property type="entry name" value="STI1-HOP_DP"/>
    <property type="match status" value="1"/>
</dbReference>
<feature type="compositionally biased region" description="Low complexity" evidence="3">
    <location>
        <begin position="179"/>
        <end position="194"/>
    </location>
</feature>
<evidence type="ECO:0000256" key="2">
    <source>
        <dbReference type="ARBA" id="ARBA00022737"/>
    </source>
</evidence>
<evidence type="ECO:0000313" key="6">
    <source>
        <dbReference type="Proteomes" id="UP000823674"/>
    </source>
</evidence>
<keyword evidence="2" id="KW-0677">Repeat</keyword>
<evidence type="ECO:0000256" key="3">
    <source>
        <dbReference type="SAM" id="MobiDB-lite"/>
    </source>
</evidence>
<dbReference type="InterPro" id="IPR029058">
    <property type="entry name" value="AB_hydrolase_fold"/>
</dbReference>
<comment type="caution">
    <text evidence="5">The sequence shown here is derived from an EMBL/GenBank/DDBJ whole genome shotgun (WGS) entry which is preliminary data.</text>
</comment>
<dbReference type="InterPro" id="IPR041243">
    <property type="entry name" value="STI1/HOP_DP"/>
</dbReference>
<dbReference type="SUPFAM" id="SSF53474">
    <property type="entry name" value="alpha/beta-Hydrolases"/>
    <property type="match status" value="1"/>
</dbReference>
<comment type="similarity">
    <text evidence="1">Belongs to the peptidase S10 family.</text>
</comment>
<reference evidence="5 6" key="1">
    <citation type="submission" date="2021-03" db="EMBL/GenBank/DDBJ databases">
        <authorList>
            <person name="King G.J."/>
            <person name="Bancroft I."/>
            <person name="Baten A."/>
            <person name="Bloomfield J."/>
            <person name="Borpatragohain P."/>
            <person name="He Z."/>
            <person name="Irish N."/>
            <person name="Irwin J."/>
            <person name="Liu K."/>
            <person name="Mauleon R.P."/>
            <person name="Moore J."/>
            <person name="Morris R."/>
            <person name="Ostergaard L."/>
            <person name="Wang B."/>
            <person name="Wells R."/>
        </authorList>
    </citation>
    <scope>NUCLEOTIDE SEQUENCE [LARGE SCALE GENOMIC DNA]</scope>
    <source>
        <strain evidence="5">R-o-18</strain>
        <tissue evidence="5">Leaf</tissue>
    </source>
</reference>
<feature type="compositionally biased region" description="Basic and acidic residues" evidence="3">
    <location>
        <begin position="222"/>
        <end position="235"/>
    </location>
</feature>
<dbReference type="InterPro" id="IPR006636">
    <property type="entry name" value="STI1_HS-bd"/>
</dbReference>
<feature type="region of interest" description="Disordered" evidence="3">
    <location>
        <begin position="247"/>
        <end position="267"/>
    </location>
</feature>
<dbReference type="PANTHER" id="PTHR47296:SF3">
    <property type="entry name" value="STI1 DOMAIN-CONTAINING PROTEIN"/>
    <property type="match status" value="1"/>
</dbReference>
<feature type="domain" description="STI1" evidence="4">
    <location>
        <begin position="396"/>
        <end position="435"/>
    </location>
</feature>
<dbReference type="EMBL" id="JADBGQ010000010">
    <property type="protein sequence ID" value="KAG5376725.1"/>
    <property type="molecule type" value="Genomic_DNA"/>
</dbReference>
<protein>
    <recommendedName>
        <fullName evidence="4">STI1 domain-containing protein</fullName>
    </recommendedName>
</protein>
<dbReference type="PRINTS" id="PR00724">
    <property type="entry name" value="CRBOXYPTASEC"/>
</dbReference>
<dbReference type="Gene3D" id="3.40.50.12670">
    <property type="match status" value="1"/>
</dbReference>
<dbReference type="Gene3D" id="3.40.50.1820">
    <property type="entry name" value="alpha/beta hydrolase"/>
    <property type="match status" value="1"/>
</dbReference>
<gene>
    <name evidence="5" type="primary">A10p029150.1_BraROA</name>
    <name evidence="5" type="ORF">IGI04_041321</name>
</gene>
<evidence type="ECO:0000313" key="5">
    <source>
        <dbReference type="EMBL" id="KAG5376725.1"/>
    </source>
</evidence>
<dbReference type="Pfam" id="PF00450">
    <property type="entry name" value="Peptidase_S10"/>
    <property type="match status" value="1"/>
</dbReference>
<dbReference type="Gene3D" id="1.10.260.100">
    <property type="match status" value="1"/>
</dbReference>
<organism evidence="5 6">
    <name type="scientific">Brassica rapa subsp. trilocularis</name>
    <dbReference type="NCBI Taxonomy" id="1813537"/>
    <lineage>
        <taxon>Eukaryota</taxon>
        <taxon>Viridiplantae</taxon>
        <taxon>Streptophyta</taxon>
        <taxon>Embryophyta</taxon>
        <taxon>Tracheophyta</taxon>
        <taxon>Spermatophyta</taxon>
        <taxon>Magnoliopsida</taxon>
        <taxon>eudicotyledons</taxon>
        <taxon>Gunneridae</taxon>
        <taxon>Pentapetalae</taxon>
        <taxon>rosids</taxon>
        <taxon>malvids</taxon>
        <taxon>Brassicales</taxon>
        <taxon>Brassicaceae</taxon>
        <taxon>Brassiceae</taxon>
        <taxon>Brassica</taxon>
    </lineage>
</organism>
<feature type="compositionally biased region" description="Low complexity" evidence="3">
    <location>
        <begin position="148"/>
        <end position="159"/>
    </location>
</feature>
<evidence type="ECO:0000256" key="1">
    <source>
        <dbReference type="ARBA" id="ARBA00009431"/>
    </source>
</evidence>
<sequence length="926" mass="102210">MENLTLVSCSASSSSPKLLIGCNFTSSLKPPVGFSRRSPKILLRRSKISASSAQSHSPSDNTGEIVVVKHKTKAFASIFSSRSDKQTASVASPSVAVPPPSSSSTIGSPLFWIGVGVGLSALFSWVTSNAKKYAMQTAMKTMMNQMNTQNSQFNNPGFPTGAGAGSGSPFPFPFPPQTSPTSSPFQSQSQSSGATVDVTATKVDRPPVSKPQTTPTPPTKNIEVDKPSVVLEENKAKKEEKNYAFEDVSPEETTKESPFSNYAEVSEASAPKETRLFDDVLQNGAAPANGATASEVFQSLGAGKGGAGLSVEALEKMMEDPTVQKMVYPHLPEEMRNPETFKWMLKNPQYRQQLQDMLNNMSGSGEWDKRMTETLKNFDLNSPEVKQQFDQIGLTPEEVISKIMENPDVAMAFQNPRVQAALMECSENPMNIMKYQNDKEVMDVFNKISQLFPGMTGVREEEKKHAMKLLLLLLLLVLMVLNPHANSGSIVKYLPGFEGPLPFELETGYIGVGKEEQLQLFYYFIKSERNPKEDPLLLWLTGGPGCSAVSALLFENGPVKFRVEGYNGGTPTLLSTTYSWTKIASIIYLDQPVGTGFSYAKTQLLDTPSDSGEAKRIHEFLLKWLAKHEKFISNPFYVTGNSYAGKVIPATVQEISKGNGIGFKPQINLQGYVIGNPTTDQEFDYNHRVPFAHGMALISDELYESLKRTCNGNYENVDPGNIECLQFVEEYHECIAGIYLGHVLAPVCAVAAPGLLWPKHVPKRDLRETLPTNLSVSFPNCIVYSELQASMWANDESVRKALHVAKGSIGKWIRCSSEDKPYNKDIKSSVPYHLNNSIKGYTSLIFSGDHDMTIPFTATQTWIRSLNYSIIDKWRPWMIHNQVAGYTKTYANKMTFATVKGGGHTSKIKPEESFIMFQRWISGQPL</sequence>
<keyword evidence="6" id="KW-1185">Reference proteome</keyword>
<dbReference type="InterPro" id="IPR001563">
    <property type="entry name" value="Peptidase_S10"/>
</dbReference>
<accession>A0ABQ7KQG5</accession>
<feature type="region of interest" description="Disordered" evidence="3">
    <location>
        <begin position="148"/>
        <end position="235"/>
    </location>
</feature>
<name>A0ABQ7KQG5_BRACM</name>
<feature type="domain" description="STI1" evidence="4">
    <location>
        <begin position="320"/>
        <end position="354"/>
    </location>
</feature>
<dbReference type="Proteomes" id="UP000823674">
    <property type="component" value="Chromosome A10"/>
</dbReference>
<proteinExistence type="inferred from homology"/>